<comment type="caution">
    <text evidence="2">The sequence shown here is derived from an EMBL/GenBank/DDBJ whole genome shotgun (WGS) entry which is preliminary data.</text>
</comment>
<accession>A0ABT8SUH1</accession>
<gene>
    <name evidence="2" type="ORF">Q2T52_08275</name>
</gene>
<protein>
    <submittedName>
        <fullName evidence="2">Glycerophosphodiester phosphodiesterase family protein</fullName>
    </submittedName>
</protein>
<reference evidence="2" key="2">
    <citation type="submission" date="2023-07" db="EMBL/GenBank/DDBJ databases">
        <authorList>
            <person name="Sun H."/>
        </authorList>
    </citation>
    <scope>NUCLEOTIDE SEQUENCE</scope>
    <source>
        <strain evidence="2">05753</strain>
    </source>
</reference>
<dbReference type="RefSeq" id="WP_302076234.1">
    <property type="nucleotide sequence ID" value="NZ_JAUKWQ010000002.1"/>
</dbReference>
<name>A0ABT8SUH1_9HYPH</name>
<evidence type="ECO:0000259" key="1">
    <source>
        <dbReference type="Pfam" id="PF03009"/>
    </source>
</evidence>
<dbReference type="Pfam" id="PF03009">
    <property type="entry name" value="GDPD"/>
    <property type="match status" value="1"/>
</dbReference>
<dbReference type="Gene3D" id="3.20.20.190">
    <property type="entry name" value="Phosphatidylinositol (PI) phosphodiesterase"/>
    <property type="match status" value="1"/>
</dbReference>
<dbReference type="InterPro" id="IPR030395">
    <property type="entry name" value="GP_PDE_dom"/>
</dbReference>
<proteinExistence type="predicted"/>
<dbReference type="SUPFAM" id="SSF51695">
    <property type="entry name" value="PLC-like phosphodiesterases"/>
    <property type="match status" value="1"/>
</dbReference>
<evidence type="ECO:0000313" key="2">
    <source>
        <dbReference type="EMBL" id="MDO1582089.1"/>
    </source>
</evidence>
<dbReference type="InterPro" id="IPR017946">
    <property type="entry name" value="PLC-like_Pdiesterase_TIM-brl"/>
</dbReference>
<dbReference type="Proteomes" id="UP001169006">
    <property type="component" value="Unassembled WGS sequence"/>
</dbReference>
<feature type="domain" description="GP-PDE" evidence="1">
    <location>
        <begin position="37"/>
        <end position="166"/>
    </location>
</feature>
<organism evidence="2 3">
    <name type="scientific">Rhizobium oryzicola</name>
    <dbReference type="NCBI Taxonomy" id="1232668"/>
    <lineage>
        <taxon>Bacteria</taxon>
        <taxon>Pseudomonadati</taxon>
        <taxon>Pseudomonadota</taxon>
        <taxon>Alphaproteobacteria</taxon>
        <taxon>Hyphomicrobiales</taxon>
        <taxon>Rhizobiaceae</taxon>
        <taxon>Rhizobium/Agrobacterium group</taxon>
        <taxon>Rhizobium</taxon>
    </lineage>
</organism>
<sequence length="286" mass="31489">MAHAPNVGLDLYHQGHRTRLKWHRLRCRLADPLFSAETMAKGFQVGASMELDLRVRADGGFVVLHDADLQGETTGHGPVREANAETIRSARMLSGGTAPILSEDLAHMLKSAHPEARLQFDVKDTLATIGDKGLSHLRDYFANAGRSIIISGGDLDFIAHLANTMPDIRRGIDPTDKLRDLLDAEGPRMVEETLIADINGPTQPDMVYLSWPLILKANELGLDLIAVCHAESKLVDAWTFNLADPEAGFSDVEWQRFSALMALKPDQVTTDEAPATERAWLKRISP</sequence>
<reference evidence="2" key="1">
    <citation type="journal article" date="2015" name="Int. J. Syst. Evol. Microbiol.">
        <title>Rhizobium oryzicola sp. nov., potential plant-growth-promoting endophytic bacteria isolated from rice roots.</title>
        <authorList>
            <person name="Zhang X.X."/>
            <person name="Gao J.S."/>
            <person name="Cao Y.H."/>
            <person name="Sheirdil R.A."/>
            <person name="Wang X.C."/>
            <person name="Zhang L."/>
        </authorList>
    </citation>
    <scope>NUCLEOTIDE SEQUENCE</scope>
    <source>
        <strain evidence="2">05753</strain>
    </source>
</reference>
<keyword evidence="3" id="KW-1185">Reference proteome</keyword>
<dbReference type="EMBL" id="JAUKWQ010000002">
    <property type="protein sequence ID" value="MDO1582089.1"/>
    <property type="molecule type" value="Genomic_DNA"/>
</dbReference>
<evidence type="ECO:0000313" key="3">
    <source>
        <dbReference type="Proteomes" id="UP001169006"/>
    </source>
</evidence>